<name>A0A426XQU4_ENSVE</name>
<sequence>MTRLKCTNSKDPLESLHLALAKQVYEYSSKELMIRASKLVVWGLHFVSTLIDRVHDTGRLVQSQHEKILTFRAANKELKVGVGQELVAATEWQAKELEGEVEKIQTKLVSLRSQRRELEQEVGLLRSSLDGAQNDQARLEGDFLSLTEAVAFLEVELKDEVRRRWPPTRHPEGSVWPQEDEEGQL</sequence>
<organism evidence="3 4">
    <name type="scientific">Ensete ventricosum</name>
    <name type="common">Abyssinian banana</name>
    <name type="synonym">Musa ensete</name>
    <dbReference type="NCBI Taxonomy" id="4639"/>
    <lineage>
        <taxon>Eukaryota</taxon>
        <taxon>Viridiplantae</taxon>
        <taxon>Streptophyta</taxon>
        <taxon>Embryophyta</taxon>
        <taxon>Tracheophyta</taxon>
        <taxon>Spermatophyta</taxon>
        <taxon>Magnoliopsida</taxon>
        <taxon>Liliopsida</taxon>
        <taxon>Zingiberales</taxon>
        <taxon>Musaceae</taxon>
        <taxon>Ensete</taxon>
    </lineage>
</organism>
<evidence type="ECO:0000256" key="2">
    <source>
        <dbReference type="SAM" id="MobiDB-lite"/>
    </source>
</evidence>
<feature type="coiled-coil region" evidence="1">
    <location>
        <begin position="87"/>
        <end position="135"/>
    </location>
</feature>
<protein>
    <submittedName>
        <fullName evidence="3">Uncharacterized protein</fullName>
    </submittedName>
</protein>
<evidence type="ECO:0000256" key="1">
    <source>
        <dbReference type="SAM" id="Coils"/>
    </source>
</evidence>
<comment type="caution">
    <text evidence="3">The sequence shown here is derived from an EMBL/GenBank/DDBJ whole genome shotgun (WGS) entry which is preliminary data.</text>
</comment>
<keyword evidence="1" id="KW-0175">Coiled coil</keyword>
<evidence type="ECO:0000313" key="3">
    <source>
        <dbReference type="EMBL" id="RRT41867.1"/>
    </source>
</evidence>
<reference evidence="3 4" key="1">
    <citation type="journal article" date="2014" name="Agronomy (Basel)">
        <title>A Draft Genome Sequence for Ensete ventricosum, the Drought-Tolerant Tree Against Hunger.</title>
        <authorList>
            <person name="Harrison J."/>
            <person name="Moore K.A."/>
            <person name="Paszkiewicz K."/>
            <person name="Jones T."/>
            <person name="Grant M."/>
            <person name="Ambacheew D."/>
            <person name="Muzemil S."/>
            <person name="Studholme D.J."/>
        </authorList>
    </citation>
    <scope>NUCLEOTIDE SEQUENCE [LARGE SCALE GENOMIC DNA]</scope>
</reference>
<proteinExistence type="predicted"/>
<dbReference type="AlphaFoldDB" id="A0A426XQU4"/>
<feature type="region of interest" description="Disordered" evidence="2">
    <location>
        <begin position="166"/>
        <end position="185"/>
    </location>
</feature>
<dbReference type="EMBL" id="AMZH03018239">
    <property type="protein sequence ID" value="RRT41867.1"/>
    <property type="molecule type" value="Genomic_DNA"/>
</dbReference>
<dbReference type="Gene3D" id="1.20.5.1160">
    <property type="entry name" value="Vasodilator-stimulated phosphoprotein"/>
    <property type="match status" value="1"/>
</dbReference>
<dbReference type="Proteomes" id="UP000287651">
    <property type="component" value="Unassembled WGS sequence"/>
</dbReference>
<evidence type="ECO:0000313" key="4">
    <source>
        <dbReference type="Proteomes" id="UP000287651"/>
    </source>
</evidence>
<gene>
    <name evidence="3" type="ORF">B296_00044005</name>
</gene>
<accession>A0A426XQU4</accession>